<dbReference type="Gene3D" id="3.30.870.10">
    <property type="entry name" value="Endonuclease Chain A"/>
    <property type="match status" value="2"/>
</dbReference>
<keyword evidence="11 12" id="KW-1208">Phospholipid metabolism</keyword>
<dbReference type="InterPro" id="IPR027379">
    <property type="entry name" value="CLS_N"/>
</dbReference>
<evidence type="ECO:0000256" key="11">
    <source>
        <dbReference type="ARBA" id="ARBA00023264"/>
    </source>
</evidence>
<name>A0A143WPS6_9ENTR</name>
<dbReference type="PANTHER" id="PTHR21248">
    <property type="entry name" value="CARDIOLIPIN SYNTHASE"/>
    <property type="match status" value="1"/>
</dbReference>
<evidence type="ECO:0000256" key="10">
    <source>
        <dbReference type="ARBA" id="ARBA00023209"/>
    </source>
</evidence>
<dbReference type="PANTHER" id="PTHR21248:SF22">
    <property type="entry name" value="PHOSPHOLIPASE D"/>
    <property type="match status" value="1"/>
</dbReference>
<evidence type="ECO:0000256" key="12">
    <source>
        <dbReference type="HAMAP-Rule" id="MF_00190"/>
    </source>
</evidence>
<dbReference type="SMART" id="SM00155">
    <property type="entry name" value="PLDc"/>
    <property type="match status" value="2"/>
</dbReference>
<keyword evidence="5 12" id="KW-0812">Transmembrane</keyword>
<keyword evidence="6" id="KW-0677">Repeat</keyword>
<dbReference type="STRING" id="1778264.PMARG_ME00141"/>
<dbReference type="PROSITE" id="PS50035">
    <property type="entry name" value="PLD"/>
    <property type="match status" value="2"/>
</dbReference>
<dbReference type="InterPro" id="IPR022924">
    <property type="entry name" value="Cardiolipin_synthase"/>
</dbReference>
<dbReference type="Proteomes" id="UP000095697">
    <property type="component" value="Chromosome I"/>
</dbReference>
<evidence type="ECO:0000259" key="13">
    <source>
        <dbReference type="PROSITE" id="PS50035"/>
    </source>
</evidence>
<evidence type="ECO:0000313" key="14">
    <source>
        <dbReference type="EMBL" id="CUX95796.1"/>
    </source>
</evidence>
<dbReference type="Pfam" id="PF13091">
    <property type="entry name" value="PLDc_2"/>
    <property type="match status" value="2"/>
</dbReference>
<evidence type="ECO:0000256" key="4">
    <source>
        <dbReference type="ARBA" id="ARBA00022679"/>
    </source>
</evidence>
<feature type="active site" evidence="12">
    <location>
        <position position="229"/>
    </location>
</feature>
<dbReference type="SUPFAM" id="SSF56024">
    <property type="entry name" value="Phospholipase D/nuclease"/>
    <property type="match status" value="2"/>
</dbReference>
<feature type="active site" evidence="12">
    <location>
        <position position="409"/>
    </location>
</feature>
<comment type="subcellular location">
    <subcellularLocation>
        <location evidence="1 12">Cell membrane</location>
        <topology evidence="1 12">Multi-pass membrane protein</topology>
    </subcellularLocation>
</comment>
<accession>A0A143WPS6</accession>
<dbReference type="AlphaFoldDB" id="A0A143WPS6"/>
<feature type="active site" evidence="12">
    <location>
        <position position="227"/>
    </location>
</feature>
<evidence type="ECO:0000256" key="1">
    <source>
        <dbReference type="ARBA" id="ARBA00004651"/>
    </source>
</evidence>
<dbReference type="CDD" id="cd09152">
    <property type="entry name" value="PLDc_EcCLS_like_1"/>
    <property type="match status" value="1"/>
</dbReference>
<dbReference type="InterPro" id="IPR001736">
    <property type="entry name" value="PLipase_D/transphosphatidylase"/>
</dbReference>
<evidence type="ECO:0000256" key="8">
    <source>
        <dbReference type="ARBA" id="ARBA00023098"/>
    </source>
</evidence>
<feature type="domain" description="PLD phosphodiesterase" evidence="13">
    <location>
        <begin position="402"/>
        <end position="429"/>
    </location>
</feature>
<comment type="similarity">
    <text evidence="12">Belongs to the phospholipase D family. Cardiolipin synthase subfamily. ClsA sub-subfamily.</text>
</comment>
<evidence type="ECO:0000256" key="9">
    <source>
        <dbReference type="ARBA" id="ARBA00023136"/>
    </source>
</evidence>
<keyword evidence="8 12" id="KW-0443">Lipid metabolism</keyword>
<dbReference type="OrthoDB" id="9814092at2"/>
<dbReference type="EMBL" id="LN999831">
    <property type="protein sequence ID" value="CUX95796.1"/>
    <property type="molecule type" value="Genomic_DNA"/>
</dbReference>
<dbReference type="KEGG" id="cmik:PMARG_ME00141"/>
<comment type="catalytic activity">
    <reaction evidence="12">
        <text>2 a 1,2-diacyl-sn-glycero-3-phospho-(1'-sn-glycerol) = a cardiolipin + glycerol</text>
        <dbReference type="Rhea" id="RHEA:31451"/>
        <dbReference type="ChEBI" id="CHEBI:17754"/>
        <dbReference type="ChEBI" id="CHEBI:62237"/>
        <dbReference type="ChEBI" id="CHEBI:64716"/>
    </reaction>
</comment>
<evidence type="ECO:0000256" key="3">
    <source>
        <dbReference type="ARBA" id="ARBA00022516"/>
    </source>
</evidence>
<keyword evidence="9 12" id="KW-0472">Membrane</keyword>
<dbReference type="GO" id="GO:0008808">
    <property type="term" value="F:cardiolipin synthase activity"/>
    <property type="evidence" value="ECO:0007669"/>
    <property type="project" value="UniProtKB-UniRule"/>
</dbReference>
<dbReference type="GO" id="GO:0005886">
    <property type="term" value="C:plasma membrane"/>
    <property type="evidence" value="ECO:0007669"/>
    <property type="project" value="UniProtKB-SubCell"/>
</dbReference>
<proteinExistence type="inferred from homology"/>
<gene>
    <name evidence="14" type="primary">cls</name>
    <name evidence="12" type="synonym">clsA</name>
    <name evidence="14" type="ORF">PMARG_ME00141</name>
</gene>
<reference evidence="15" key="1">
    <citation type="submission" date="2016-01" db="EMBL/GenBank/DDBJ databases">
        <authorList>
            <person name="Husnik F."/>
        </authorList>
    </citation>
    <scope>NUCLEOTIDE SEQUENCE [LARGE SCALE GENOMIC DNA]</scope>
</reference>
<sequence>MIFIITLCIIINWLSILCYWLLIAGVTLRVIMKRRAVPAAMSWLLVIYILPIFGIIIYLLFGEFNLDKNRKQRSKAIWQSTTKWIENLKTYQCIFASQNSELAKSLFKLCEHRQGFKGIKVNNIQLLTNTDDAFKMLINDIYQAKNNIEIIFYIWQSGGLVDKVTEALIIAARRGVSCRLILDSAGSMNFFHSSYPSIMRAAGINIVEALNVNILHIFIRRMDLRQHRKMILIDNYIAYTGSMNMVDPHFFKKNVGIGQWIDIMTRMEGPIATAMGMIFSCDWEIETGEHILPPPQDVNLIPFSTNSKYIIQIIASGPGFPEGFIHQALLISIYAARKKIFITTPYLVPSDDLLYALCTAAQRGVKVYIIIPRNNDSLLVTWASRAFFTELLEAGVQIYQFENGLLHTKSVLIDEQLSLIGTVNLDMRSLWLNFEITLVIDDINFSNALSKIQNNYLTHSSIIEAKIWSQRPYWQRIIEKLFYLLSPLL</sequence>
<dbReference type="InterPro" id="IPR030840">
    <property type="entry name" value="CL_synthase_A"/>
</dbReference>
<feature type="active site" evidence="12">
    <location>
        <position position="234"/>
    </location>
</feature>
<dbReference type="InterPro" id="IPR025202">
    <property type="entry name" value="PLD-like_dom"/>
</dbReference>
<dbReference type="NCBIfam" id="TIGR04265">
    <property type="entry name" value="bac_cardiolipin"/>
    <property type="match status" value="1"/>
</dbReference>
<feature type="domain" description="PLD phosphodiesterase" evidence="13">
    <location>
        <begin position="222"/>
        <end position="249"/>
    </location>
</feature>
<dbReference type="Pfam" id="PF13396">
    <property type="entry name" value="PLDc_N"/>
    <property type="match status" value="1"/>
</dbReference>
<feature type="active site" evidence="12">
    <location>
        <position position="414"/>
    </location>
</feature>
<feature type="active site" evidence="12">
    <location>
        <position position="407"/>
    </location>
</feature>
<comment type="function">
    <text evidence="12">Catalyzes the reversible phosphatidyl group transfer from one phosphatidylglycerol molecule to another to form cardiolipin (CL) (diphosphatidylglycerol) and glycerol.</text>
</comment>
<dbReference type="GO" id="GO:0032049">
    <property type="term" value="P:cardiolipin biosynthetic process"/>
    <property type="evidence" value="ECO:0007669"/>
    <property type="project" value="UniProtKB-UniRule"/>
</dbReference>
<evidence type="ECO:0000256" key="5">
    <source>
        <dbReference type="ARBA" id="ARBA00022692"/>
    </source>
</evidence>
<keyword evidence="4 12" id="KW-0808">Transferase</keyword>
<dbReference type="CDD" id="cd09158">
    <property type="entry name" value="PLDc_EcCLS_like_2"/>
    <property type="match status" value="1"/>
</dbReference>
<organism evidence="14 15">
    <name type="scientific">Candidatus Mikella endobia</name>
    <dbReference type="NCBI Taxonomy" id="1778264"/>
    <lineage>
        <taxon>Bacteria</taxon>
        <taxon>Pseudomonadati</taxon>
        <taxon>Pseudomonadota</taxon>
        <taxon>Gammaproteobacteria</taxon>
        <taxon>Enterobacterales</taxon>
        <taxon>Enterobacteriaceae</taxon>
        <taxon>Candidatus Mikella</taxon>
    </lineage>
</organism>
<dbReference type="HAMAP" id="MF_00190">
    <property type="entry name" value="Cardiolipin_synth_ClsA"/>
    <property type="match status" value="1"/>
</dbReference>
<evidence type="ECO:0000313" key="15">
    <source>
        <dbReference type="Proteomes" id="UP000095697"/>
    </source>
</evidence>
<evidence type="ECO:0000256" key="2">
    <source>
        <dbReference type="ARBA" id="ARBA00022475"/>
    </source>
</evidence>
<keyword evidence="7 12" id="KW-1133">Transmembrane helix</keyword>
<keyword evidence="2 12" id="KW-1003">Cell membrane</keyword>
<keyword evidence="15" id="KW-1185">Reference proteome</keyword>
<keyword evidence="3 12" id="KW-0444">Lipid biosynthesis</keyword>
<protein>
    <recommendedName>
        <fullName evidence="12">Cardiolipin synthase A</fullName>
        <shortName evidence="12">CL synthase</shortName>
        <ecNumber evidence="12">2.7.8.-</ecNumber>
    </recommendedName>
</protein>
<evidence type="ECO:0000256" key="7">
    <source>
        <dbReference type="ARBA" id="ARBA00022989"/>
    </source>
</evidence>
<dbReference type="RefSeq" id="WP_067569231.1">
    <property type="nucleotide sequence ID" value="NZ_LN999831.1"/>
</dbReference>
<dbReference type="EC" id="2.7.8.-" evidence="12"/>
<dbReference type="PATRIC" id="fig|1778264.3.peg.130"/>
<keyword evidence="10 12" id="KW-0594">Phospholipid biosynthesis</keyword>
<evidence type="ECO:0000256" key="6">
    <source>
        <dbReference type="ARBA" id="ARBA00022737"/>
    </source>
</evidence>